<dbReference type="EMBL" id="SWCJ01000001">
    <property type="protein sequence ID" value="TKB58681.1"/>
    <property type="molecule type" value="Genomic_DNA"/>
</dbReference>
<dbReference type="RefSeq" id="WP_136861829.1">
    <property type="nucleotide sequence ID" value="NZ_SWCJ01000001.1"/>
</dbReference>
<dbReference type="InterPro" id="IPR051045">
    <property type="entry name" value="TonB-dependent_transducer"/>
</dbReference>
<evidence type="ECO:0000256" key="5">
    <source>
        <dbReference type="ARBA" id="ARBA00022519"/>
    </source>
</evidence>
<proteinExistence type="inferred from homology"/>
<evidence type="ECO:0000256" key="3">
    <source>
        <dbReference type="ARBA" id="ARBA00022448"/>
    </source>
</evidence>
<comment type="similarity">
    <text evidence="2 10">Belongs to the TonB family.</text>
</comment>
<evidence type="ECO:0000256" key="6">
    <source>
        <dbReference type="ARBA" id="ARBA00022692"/>
    </source>
</evidence>
<reference evidence="13 14" key="1">
    <citation type="submission" date="2019-04" db="EMBL/GenBank/DDBJ databases">
        <authorList>
            <person name="Hwang J.C."/>
        </authorList>
    </citation>
    <scope>NUCLEOTIDE SEQUENCE [LARGE SCALE GENOMIC DNA]</scope>
    <source>
        <strain evidence="13 14">IMCC35002</strain>
    </source>
</reference>
<keyword evidence="7 10" id="KW-0653">Protein transport</keyword>
<comment type="subcellular location">
    <subcellularLocation>
        <location evidence="1 10">Cell inner membrane</location>
        <topology evidence="1 10">Single-pass membrane protein</topology>
        <orientation evidence="1 10">Periplasmic side</orientation>
    </subcellularLocation>
</comment>
<sequence>MISKLVNVLGRLMLALPLCYLLVIYLPQALNHSQQVAPQAATSRSITPITLPPPAPKQKPKPVTPKQVKINTKPQPLALSPTLTQTSTVVVEMAPIALIEPRLTQLTAPPLTQGLASLQDVDSPPKLLHYVAPQMPVAARSQGIAGKVTLRLVVSETGEVMEAEVQAAEPEHLFDQAALTAAKRWRFKPAEINQQAVSVYVDVPINFQLN</sequence>
<evidence type="ECO:0000259" key="12">
    <source>
        <dbReference type="PROSITE" id="PS52015"/>
    </source>
</evidence>
<evidence type="ECO:0000313" key="14">
    <source>
        <dbReference type="Proteomes" id="UP000305675"/>
    </source>
</evidence>
<evidence type="ECO:0000256" key="4">
    <source>
        <dbReference type="ARBA" id="ARBA00022475"/>
    </source>
</evidence>
<evidence type="ECO:0000256" key="11">
    <source>
        <dbReference type="SAM" id="MobiDB-lite"/>
    </source>
</evidence>
<keyword evidence="8 10" id="KW-1133">Transmembrane helix</keyword>
<evidence type="ECO:0000256" key="1">
    <source>
        <dbReference type="ARBA" id="ARBA00004383"/>
    </source>
</evidence>
<dbReference type="PANTHER" id="PTHR33446:SF14">
    <property type="entry name" value="PROTEIN TONB"/>
    <property type="match status" value="1"/>
</dbReference>
<keyword evidence="14" id="KW-1185">Reference proteome</keyword>
<dbReference type="InterPro" id="IPR003538">
    <property type="entry name" value="TonB"/>
</dbReference>
<dbReference type="GO" id="GO:0005886">
    <property type="term" value="C:plasma membrane"/>
    <property type="evidence" value="ECO:0007669"/>
    <property type="project" value="UniProtKB-SubCell"/>
</dbReference>
<dbReference type="SUPFAM" id="SSF74653">
    <property type="entry name" value="TolA/TonB C-terminal domain"/>
    <property type="match status" value="1"/>
</dbReference>
<feature type="region of interest" description="Disordered" evidence="11">
    <location>
        <begin position="45"/>
        <end position="68"/>
    </location>
</feature>
<dbReference type="NCBIfam" id="TIGR01352">
    <property type="entry name" value="tonB_Cterm"/>
    <property type="match status" value="1"/>
</dbReference>
<dbReference type="AlphaFoldDB" id="A0A4U1BVP0"/>
<evidence type="ECO:0000256" key="10">
    <source>
        <dbReference type="RuleBase" id="RU362123"/>
    </source>
</evidence>
<feature type="domain" description="TonB C-terminal" evidence="12">
    <location>
        <begin position="120"/>
        <end position="210"/>
    </location>
</feature>
<dbReference type="GO" id="GO:0015031">
    <property type="term" value="P:protein transport"/>
    <property type="evidence" value="ECO:0007669"/>
    <property type="project" value="UniProtKB-UniRule"/>
</dbReference>
<dbReference type="PANTHER" id="PTHR33446">
    <property type="entry name" value="PROTEIN TONB-RELATED"/>
    <property type="match status" value="1"/>
</dbReference>
<keyword evidence="5 10" id="KW-0997">Cell inner membrane</keyword>
<dbReference type="Gene3D" id="3.30.1150.10">
    <property type="match status" value="1"/>
</dbReference>
<name>A0A4U1BVP0_9GAMM</name>
<dbReference type="OrthoDB" id="1628901at2"/>
<keyword evidence="9 10" id="KW-0472">Membrane</keyword>
<evidence type="ECO:0000256" key="8">
    <source>
        <dbReference type="ARBA" id="ARBA00022989"/>
    </source>
</evidence>
<keyword evidence="10" id="KW-0735">Signal-anchor</keyword>
<dbReference type="GO" id="GO:0030288">
    <property type="term" value="C:outer membrane-bounded periplasmic space"/>
    <property type="evidence" value="ECO:0007669"/>
    <property type="project" value="InterPro"/>
</dbReference>
<dbReference type="GO" id="GO:0015891">
    <property type="term" value="P:siderophore transport"/>
    <property type="evidence" value="ECO:0007669"/>
    <property type="project" value="InterPro"/>
</dbReference>
<dbReference type="Proteomes" id="UP000305675">
    <property type="component" value="Unassembled WGS sequence"/>
</dbReference>
<dbReference type="InterPro" id="IPR037682">
    <property type="entry name" value="TonB_C"/>
</dbReference>
<accession>A0A4U1BVP0</accession>
<protein>
    <recommendedName>
        <fullName evidence="10">Protein TonB</fullName>
    </recommendedName>
</protein>
<comment type="caution">
    <text evidence="13">The sequence shown here is derived from an EMBL/GenBank/DDBJ whole genome shotgun (WGS) entry which is preliminary data.</text>
</comment>
<dbReference type="GO" id="GO:0031992">
    <property type="term" value="F:energy transducer activity"/>
    <property type="evidence" value="ECO:0007669"/>
    <property type="project" value="InterPro"/>
</dbReference>
<dbReference type="InterPro" id="IPR006260">
    <property type="entry name" value="TonB/TolA_C"/>
</dbReference>
<organism evidence="13 14">
    <name type="scientific">Ferrimonas aestuarii</name>
    <dbReference type="NCBI Taxonomy" id="2569539"/>
    <lineage>
        <taxon>Bacteria</taxon>
        <taxon>Pseudomonadati</taxon>
        <taxon>Pseudomonadota</taxon>
        <taxon>Gammaproteobacteria</taxon>
        <taxon>Alteromonadales</taxon>
        <taxon>Ferrimonadaceae</taxon>
        <taxon>Ferrimonas</taxon>
    </lineage>
</organism>
<keyword evidence="3 10" id="KW-0813">Transport</keyword>
<evidence type="ECO:0000256" key="7">
    <source>
        <dbReference type="ARBA" id="ARBA00022927"/>
    </source>
</evidence>
<evidence type="ECO:0000313" key="13">
    <source>
        <dbReference type="EMBL" id="TKB58681.1"/>
    </source>
</evidence>
<evidence type="ECO:0000256" key="2">
    <source>
        <dbReference type="ARBA" id="ARBA00006555"/>
    </source>
</evidence>
<dbReference type="GO" id="GO:0055085">
    <property type="term" value="P:transmembrane transport"/>
    <property type="evidence" value="ECO:0007669"/>
    <property type="project" value="InterPro"/>
</dbReference>
<keyword evidence="6 10" id="KW-0812">Transmembrane</keyword>
<evidence type="ECO:0000256" key="9">
    <source>
        <dbReference type="ARBA" id="ARBA00023136"/>
    </source>
</evidence>
<dbReference type="PRINTS" id="PR01374">
    <property type="entry name" value="TONBPROTEIN"/>
</dbReference>
<dbReference type="PROSITE" id="PS52015">
    <property type="entry name" value="TONB_CTD"/>
    <property type="match status" value="1"/>
</dbReference>
<comment type="function">
    <text evidence="10">Interacts with outer membrane receptor proteins that carry out high-affinity binding and energy dependent uptake into the periplasmic space of specific substrates. It could act to transduce energy from the cytoplasmic membrane to specific energy-requiring processes in the outer membrane, resulting in the release into the periplasm of ligands bound by these outer membrane proteins.</text>
</comment>
<feature type="transmembrane region" description="Helical" evidence="10">
    <location>
        <begin position="12"/>
        <end position="30"/>
    </location>
</feature>
<keyword evidence="4 10" id="KW-1003">Cell membrane</keyword>
<gene>
    <name evidence="13" type="ORF">FCL42_02740</name>
</gene>
<dbReference type="Pfam" id="PF03544">
    <property type="entry name" value="TonB_C"/>
    <property type="match status" value="1"/>
</dbReference>